<dbReference type="AlphaFoldDB" id="A0A9Q1F5T0"/>
<protein>
    <submittedName>
        <fullName evidence="1">Uncharacterized protein</fullName>
    </submittedName>
</protein>
<evidence type="ECO:0000313" key="2">
    <source>
        <dbReference type="Proteomes" id="UP001152622"/>
    </source>
</evidence>
<organism evidence="1 2">
    <name type="scientific">Synaphobranchus kaupii</name>
    <name type="common">Kaup's arrowtooth eel</name>
    <dbReference type="NCBI Taxonomy" id="118154"/>
    <lineage>
        <taxon>Eukaryota</taxon>
        <taxon>Metazoa</taxon>
        <taxon>Chordata</taxon>
        <taxon>Craniata</taxon>
        <taxon>Vertebrata</taxon>
        <taxon>Euteleostomi</taxon>
        <taxon>Actinopterygii</taxon>
        <taxon>Neopterygii</taxon>
        <taxon>Teleostei</taxon>
        <taxon>Anguilliformes</taxon>
        <taxon>Synaphobranchidae</taxon>
        <taxon>Synaphobranchus</taxon>
    </lineage>
</organism>
<reference evidence="1" key="1">
    <citation type="journal article" date="2023" name="Science">
        <title>Genome structures resolve the early diversification of teleost fishes.</title>
        <authorList>
            <person name="Parey E."/>
            <person name="Louis A."/>
            <person name="Montfort J."/>
            <person name="Bouchez O."/>
            <person name="Roques C."/>
            <person name="Iampietro C."/>
            <person name="Lluch J."/>
            <person name="Castinel A."/>
            <person name="Donnadieu C."/>
            <person name="Desvignes T."/>
            <person name="Floi Bucao C."/>
            <person name="Jouanno E."/>
            <person name="Wen M."/>
            <person name="Mejri S."/>
            <person name="Dirks R."/>
            <person name="Jansen H."/>
            <person name="Henkel C."/>
            <person name="Chen W.J."/>
            <person name="Zahm M."/>
            <person name="Cabau C."/>
            <person name="Klopp C."/>
            <person name="Thompson A.W."/>
            <person name="Robinson-Rechavi M."/>
            <person name="Braasch I."/>
            <person name="Lecointre G."/>
            <person name="Bobe J."/>
            <person name="Postlethwait J.H."/>
            <person name="Berthelot C."/>
            <person name="Roest Crollius H."/>
            <person name="Guiguen Y."/>
        </authorList>
    </citation>
    <scope>NUCLEOTIDE SEQUENCE</scope>
    <source>
        <strain evidence="1">WJC10195</strain>
    </source>
</reference>
<dbReference type="EMBL" id="JAINUF010000008">
    <property type="protein sequence ID" value="KAJ8351693.1"/>
    <property type="molecule type" value="Genomic_DNA"/>
</dbReference>
<dbReference type="Proteomes" id="UP001152622">
    <property type="component" value="Chromosome 8"/>
</dbReference>
<gene>
    <name evidence="1" type="ORF">SKAU_G00231690</name>
</gene>
<sequence length="180" mass="20259">MMKRLPPFCFLNENGKRSVSDGTGAKERKKRMVKFKKAFDFHKKAFSQSTFSTRQNHNSTSSHPPNNLSTCFAATRLIDVESATTLLLVISVLHSSPCFNIPTSKKPSFPPTNRRHIDLRSRLPRPSQEKPLKHSSDFSSLYSGFLYVTSQLPFGALYFAKDESALCRGRETGGKRCIVV</sequence>
<proteinExistence type="predicted"/>
<comment type="caution">
    <text evidence="1">The sequence shown here is derived from an EMBL/GenBank/DDBJ whole genome shotgun (WGS) entry which is preliminary data.</text>
</comment>
<evidence type="ECO:0000313" key="1">
    <source>
        <dbReference type="EMBL" id="KAJ8351693.1"/>
    </source>
</evidence>
<name>A0A9Q1F5T0_SYNKA</name>
<accession>A0A9Q1F5T0</accession>
<keyword evidence="2" id="KW-1185">Reference proteome</keyword>